<accession>A0A1X6MS99</accession>
<keyword evidence="3" id="KW-1185">Reference proteome</keyword>
<reference evidence="2 3" key="1">
    <citation type="submission" date="2017-04" db="EMBL/GenBank/DDBJ databases">
        <title>Genome Sequence of the Model Brown-Rot Fungus Postia placenta SB12.</title>
        <authorList>
            <consortium name="DOE Joint Genome Institute"/>
            <person name="Gaskell J."/>
            <person name="Kersten P."/>
            <person name="Larrondo L.F."/>
            <person name="Canessa P."/>
            <person name="Martinez D."/>
            <person name="Hibbett D."/>
            <person name="Schmoll M."/>
            <person name="Kubicek C.P."/>
            <person name="Martinez A.T."/>
            <person name="Yadav J."/>
            <person name="Master E."/>
            <person name="Magnuson J.K."/>
            <person name="James T."/>
            <person name="Yaver D."/>
            <person name="Berka R."/>
            <person name="Labutti K."/>
            <person name="Lipzen A."/>
            <person name="Aerts A."/>
            <person name="Barry K."/>
            <person name="Henrissat B."/>
            <person name="Blanchette R."/>
            <person name="Grigoriev I."/>
            <person name="Cullen D."/>
        </authorList>
    </citation>
    <scope>NUCLEOTIDE SEQUENCE [LARGE SCALE GENOMIC DNA]</scope>
    <source>
        <strain evidence="2 3">MAD-698-R-SB12</strain>
    </source>
</reference>
<sequence length="228" mass="25595">MVSGAHSVTYCHVHDRDEHESGIVHRGADDGWEQLGLARRVDRRARRQMVAHASSPATTTQGPPNYPPQCPPISPEGRTQSIVLDSLDPILALSMYKRHKAPAPRLRASKSRSSQKRDHEAQVPNLRSMSEEERRYWASPYLRMLSTPLRRCFATKRYLPRVRLAPVRLPGPLAGKATQILVPDGVEHPRFKPRKVGQGHYVLCWKAIIETLAERGIASPRRTSAGTP</sequence>
<dbReference type="STRING" id="670580.A0A1X6MS99"/>
<organism evidence="2 3">
    <name type="scientific">Postia placenta MAD-698-R-SB12</name>
    <dbReference type="NCBI Taxonomy" id="670580"/>
    <lineage>
        <taxon>Eukaryota</taxon>
        <taxon>Fungi</taxon>
        <taxon>Dikarya</taxon>
        <taxon>Basidiomycota</taxon>
        <taxon>Agaricomycotina</taxon>
        <taxon>Agaricomycetes</taxon>
        <taxon>Polyporales</taxon>
        <taxon>Adustoporiaceae</taxon>
        <taxon>Rhodonia</taxon>
    </lineage>
</organism>
<feature type="compositionally biased region" description="Basic residues" evidence="1">
    <location>
        <begin position="101"/>
        <end position="114"/>
    </location>
</feature>
<dbReference type="OrthoDB" id="3363286at2759"/>
<dbReference type="EMBL" id="KZ110602">
    <property type="protein sequence ID" value="OSX59257.1"/>
    <property type="molecule type" value="Genomic_DNA"/>
</dbReference>
<proteinExistence type="predicted"/>
<feature type="compositionally biased region" description="Pro residues" evidence="1">
    <location>
        <begin position="64"/>
        <end position="74"/>
    </location>
</feature>
<gene>
    <name evidence="2" type="ORF">POSPLADRAFT_1150366</name>
</gene>
<dbReference type="Proteomes" id="UP000194127">
    <property type="component" value="Unassembled WGS sequence"/>
</dbReference>
<feature type="region of interest" description="Disordered" evidence="1">
    <location>
        <begin position="101"/>
        <end position="129"/>
    </location>
</feature>
<protein>
    <submittedName>
        <fullName evidence="2">Uncharacterized protein</fullName>
    </submittedName>
</protein>
<evidence type="ECO:0000313" key="3">
    <source>
        <dbReference type="Proteomes" id="UP000194127"/>
    </source>
</evidence>
<feature type="region of interest" description="Disordered" evidence="1">
    <location>
        <begin position="48"/>
        <end position="79"/>
    </location>
</feature>
<dbReference type="RefSeq" id="XP_024336051.1">
    <property type="nucleotide sequence ID" value="XM_024486410.1"/>
</dbReference>
<dbReference type="AlphaFoldDB" id="A0A1X6MS99"/>
<name>A0A1X6MS99_9APHY</name>
<evidence type="ECO:0000256" key="1">
    <source>
        <dbReference type="SAM" id="MobiDB-lite"/>
    </source>
</evidence>
<dbReference type="GeneID" id="36331359"/>
<evidence type="ECO:0000313" key="2">
    <source>
        <dbReference type="EMBL" id="OSX59257.1"/>
    </source>
</evidence>